<evidence type="ECO:0000259" key="1">
    <source>
        <dbReference type="PROSITE" id="PS50879"/>
    </source>
</evidence>
<name>A0A7C3N7R1_UNCW3</name>
<accession>A0A7C3N7R1</accession>
<dbReference type="InterPro" id="IPR012337">
    <property type="entry name" value="RNaseH-like_sf"/>
</dbReference>
<dbReference type="PANTHER" id="PTHR47723">
    <property type="entry name" value="OS05G0353850 PROTEIN"/>
    <property type="match status" value="1"/>
</dbReference>
<dbReference type="SUPFAM" id="SSF53098">
    <property type="entry name" value="Ribonuclease H-like"/>
    <property type="match status" value="1"/>
</dbReference>
<gene>
    <name evidence="2" type="ORF">ENS15_01830</name>
</gene>
<dbReference type="AlphaFoldDB" id="A0A7C3N7R1"/>
<protein>
    <submittedName>
        <fullName evidence="2">Ribonuclease HI family protein</fullName>
    </submittedName>
</protein>
<dbReference type="GO" id="GO:0004523">
    <property type="term" value="F:RNA-DNA hybrid ribonuclease activity"/>
    <property type="evidence" value="ECO:0007669"/>
    <property type="project" value="InterPro"/>
</dbReference>
<dbReference type="Pfam" id="PF13456">
    <property type="entry name" value="RVT_3"/>
    <property type="match status" value="1"/>
</dbReference>
<proteinExistence type="predicted"/>
<dbReference type="EMBL" id="DSTT01000002">
    <property type="protein sequence ID" value="HFK23383.1"/>
    <property type="molecule type" value="Genomic_DNA"/>
</dbReference>
<sequence>MRIVINFDGGCKNNPGPAVFAYKISYEDKFLTGGGFFKNSTNNRAEWSGLLYALREVSRTFPLKDLEIEIYSDSELVVKQLKRIYMVKDLELKKIFNEVNEILSQVKSFKIEHIPREENKECHKLVEEIFKREGL</sequence>
<dbReference type="PROSITE" id="PS50879">
    <property type="entry name" value="RNASE_H_1"/>
    <property type="match status" value="1"/>
</dbReference>
<evidence type="ECO:0000313" key="2">
    <source>
        <dbReference type="EMBL" id="HFK23383.1"/>
    </source>
</evidence>
<feature type="domain" description="RNase H type-1" evidence="1">
    <location>
        <begin position="1"/>
        <end position="131"/>
    </location>
</feature>
<dbReference type="GO" id="GO:0003676">
    <property type="term" value="F:nucleic acid binding"/>
    <property type="evidence" value="ECO:0007669"/>
    <property type="project" value="InterPro"/>
</dbReference>
<dbReference type="InterPro" id="IPR002156">
    <property type="entry name" value="RNaseH_domain"/>
</dbReference>
<reference evidence="2" key="1">
    <citation type="journal article" date="2020" name="mSystems">
        <title>Genome- and Community-Level Interaction Insights into Carbon Utilization and Element Cycling Functions of Hydrothermarchaeota in Hydrothermal Sediment.</title>
        <authorList>
            <person name="Zhou Z."/>
            <person name="Liu Y."/>
            <person name="Xu W."/>
            <person name="Pan J."/>
            <person name="Luo Z.H."/>
            <person name="Li M."/>
        </authorList>
    </citation>
    <scope>NUCLEOTIDE SEQUENCE [LARGE SCALE GENOMIC DNA]</scope>
    <source>
        <strain evidence="2">SpSt-464</strain>
    </source>
</reference>
<dbReference type="Gene3D" id="3.30.420.10">
    <property type="entry name" value="Ribonuclease H-like superfamily/Ribonuclease H"/>
    <property type="match status" value="1"/>
</dbReference>
<comment type="caution">
    <text evidence="2">The sequence shown here is derived from an EMBL/GenBank/DDBJ whole genome shotgun (WGS) entry which is preliminary data.</text>
</comment>
<dbReference type="InterPro" id="IPR053151">
    <property type="entry name" value="RNase_H-like"/>
</dbReference>
<dbReference type="PANTHER" id="PTHR47723:SF19">
    <property type="entry name" value="POLYNUCLEOTIDYL TRANSFERASE, RIBONUCLEASE H-LIKE SUPERFAMILY PROTEIN"/>
    <property type="match status" value="1"/>
</dbReference>
<dbReference type="InterPro" id="IPR036397">
    <property type="entry name" value="RNaseH_sf"/>
</dbReference>
<organism evidence="2">
    <name type="scientific">candidate division WOR-3 bacterium</name>
    <dbReference type="NCBI Taxonomy" id="2052148"/>
    <lineage>
        <taxon>Bacteria</taxon>
        <taxon>Bacteria division WOR-3</taxon>
    </lineage>
</organism>
<dbReference type="CDD" id="cd09279">
    <property type="entry name" value="RNase_HI_like"/>
    <property type="match status" value="1"/>
</dbReference>